<feature type="non-terminal residue" evidence="1">
    <location>
        <position position="1"/>
    </location>
</feature>
<gene>
    <name evidence="1" type="ORF">TGARI_312700B</name>
</gene>
<evidence type="ECO:0000313" key="1">
    <source>
        <dbReference type="EMBL" id="KYF48200.1"/>
    </source>
</evidence>
<dbReference type="EMBL" id="AGQS02003572">
    <property type="protein sequence ID" value="KYF48200.1"/>
    <property type="molecule type" value="Genomic_DNA"/>
</dbReference>
<dbReference type="VEuPathDB" id="ToxoDB:TGARI_312700B"/>
<proteinExistence type="predicted"/>
<accession>A0A139Y8K1</accession>
<dbReference type="AlphaFoldDB" id="A0A139Y8K1"/>
<reference evidence="1 2" key="1">
    <citation type="journal article" date="2016" name="Nat. Commun.">
        <title>Local admixture of amplified and diversified secreted pathogenesis determinants shapes mosaic Toxoplasma gondii genomes.</title>
        <authorList>
            <person name="Lorenzi H."/>
            <person name="Khan A."/>
            <person name="Behnke M.S."/>
            <person name="Namasivayam S."/>
            <person name="Swapna L.S."/>
            <person name="Hadjithomas M."/>
            <person name="Karamycheva S."/>
            <person name="Pinney D."/>
            <person name="Brunk B.P."/>
            <person name="Ajioka J.W."/>
            <person name="Ajzenberg D."/>
            <person name="Boothroyd J.C."/>
            <person name="Boyle J.P."/>
            <person name="Darde M.L."/>
            <person name="Diaz-Miranda M.A."/>
            <person name="Dubey J.P."/>
            <person name="Fritz H.M."/>
            <person name="Gennari S.M."/>
            <person name="Gregory B.D."/>
            <person name="Kim K."/>
            <person name="Saeij J.P."/>
            <person name="Su C."/>
            <person name="White M.W."/>
            <person name="Zhu X.Q."/>
            <person name="Howe D.K."/>
            <person name="Rosenthal B.M."/>
            <person name="Grigg M.E."/>
            <person name="Parkinson J."/>
            <person name="Liu L."/>
            <person name="Kissinger J.C."/>
            <person name="Roos D.S."/>
            <person name="Sibley L.D."/>
        </authorList>
    </citation>
    <scope>NUCLEOTIDE SEQUENCE [LARGE SCALE GENOMIC DNA]</scope>
    <source>
        <strain evidence="1 2">ARI</strain>
    </source>
</reference>
<comment type="caution">
    <text evidence="1">The sequence shown here is derived from an EMBL/GenBank/DDBJ whole genome shotgun (WGS) entry which is preliminary data.</text>
</comment>
<sequence length="57" mass="6054">CPFCVSPPCSSTFRSAGHLLPSTAGHNGPLSDAEFLLLHLHLLASNFIDPGKFALTF</sequence>
<protein>
    <submittedName>
        <fullName evidence="1">Uncharacterized protein</fullName>
    </submittedName>
</protein>
<organism evidence="1 2">
    <name type="scientific">Toxoplasma gondii ARI</name>
    <dbReference type="NCBI Taxonomy" id="1074872"/>
    <lineage>
        <taxon>Eukaryota</taxon>
        <taxon>Sar</taxon>
        <taxon>Alveolata</taxon>
        <taxon>Apicomplexa</taxon>
        <taxon>Conoidasida</taxon>
        <taxon>Coccidia</taxon>
        <taxon>Eucoccidiorida</taxon>
        <taxon>Eimeriorina</taxon>
        <taxon>Sarcocystidae</taxon>
        <taxon>Toxoplasma</taxon>
    </lineage>
</organism>
<name>A0A139Y8K1_TOXGO</name>
<evidence type="ECO:0000313" key="2">
    <source>
        <dbReference type="Proteomes" id="UP000074247"/>
    </source>
</evidence>
<dbReference type="Proteomes" id="UP000074247">
    <property type="component" value="Unassembled WGS sequence"/>
</dbReference>